<accession>A0A8J2PQA3</accession>
<gene>
    <name evidence="2" type="ORF">AFUS01_LOCUS39089</name>
</gene>
<feature type="non-terminal residue" evidence="2">
    <location>
        <position position="1"/>
    </location>
</feature>
<name>A0A8J2PQA3_9HEXA</name>
<dbReference type="AlphaFoldDB" id="A0A8J2PQA3"/>
<protein>
    <submittedName>
        <fullName evidence="2">Uncharacterized protein</fullName>
    </submittedName>
</protein>
<evidence type="ECO:0000256" key="1">
    <source>
        <dbReference type="SAM" id="Phobius"/>
    </source>
</evidence>
<sequence length="79" mass="9317">HPTWFRKSETRTSTSINTMDFFTFWIALTAYISLAGFAMFGGLVMMWISGYSDIISITRANDIWIQWIYFKNHNREGRP</sequence>
<feature type="transmembrane region" description="Helical" evidence="1">
    <location>
        <begin position="21"/>
        <end position="48"/>
    </location>
</feature>
<reference evidence="2" key="1">
    <citation type="submission" date="2021-06" db="EMBL/GenBank/DDBJ databases">
        <authorList>
            <person name="Hodson N. C."/>
            <person name="Mongue J. A."/>
            <person name="Jaron S. K."/>
        </authorList>
    </citation>
    <scope>NUCLEOTIDE SEQUENCE</scope>
</reference>
<keyword evidence="1" id="KW-0812">Transmembrane</keyword>
<keyword evidence="3" id="KW-1185">Reference proteome</keyword>
<keyword evidence="1" id="KW-0472">Membrane</keyword>
<keyword evidence="1" id="KW-1133">Transmembrane helix</keyword>
<evidence type="ECO:0000313" key="3">
    <source>
        <dbReference type="Proteomes" id="UP000708208"/>
    </source>
</evidence>
<evidence type="ECO:0000313" key="2">
    <source>
        <dbReference type="EMBL" id="CAG7829214.1"/>
    </source>
</evidence>
<dbReference type="Proteomes" id="UP000708208">
    <property type="component" value="Unassembled WGS sequence"/>
</dbReference>
<proteinExistence type="predicted"/>
<comment type="caution">
    <text evidence="2">The sequence shown here is derived from an EMBL/GenBank/DDBJ whole genome shotgun (WGS) entry which is preliminary data.</text>
</comment>
<dbReference type="EMBL" id="CAJVCH010550583">
    <property type="protein sequence ID" value="CAG7829214.1"/>
    <property type="molecule type" value="Genomic_DNA"/>
</dbReference>
<organism evidence="2 3">
    <name type="scientific">Allacma fusca</name>
    <dbReference type="NCBI Taxonomy" id="39272"/>
    <lineage>
        <taxon>Eukaryota</taxon>
        <taxon>Metazoa</taxon>
        <taxon>Ecdysozoa</taxon>
        <taxon>Arthropoda</taxon>
        <taxon>Hexapoda</taxon>
        <taxon>Collembola</taxon>
        <taxon>Symphypleona</taxon>
        <taxon>Sminthuridae</taxon>
        <taxon>Allacma</taxon>
    </lineage>
</organism>